<evidence type="ECO:0000313" key="3">
    <source>
        <dbReference type="Proteomes" id="UP000316759"/>
    </source>
</evidence>
<evidence type="ECO:0000313" key="2">
    <source>
        <dbReference type="EMBL" id="TPP60562.1"/>
    </source>
</evidence>
<reference evidence="2 3" key="1">
    <citation type="submission" date="2019-04" db="EMBL/GenBank/DDBJ databases">
        <title>Annotation for the trematode Fasciola gigantica.</title>
        <authorList>
            <person name="Choi Y.-J."/>
        </authorList>
    </citation>
    <scope>NUCLEOTIDE SEQUENCE [LARGE SCALE GENOMIC DNA]</scope>
    <source>
        <strain evidence="2">Uganda_cow_1</strain>
    </source>
</reference>
<name>A0A504YFN7_FASGI</name>
<protein>
    <recommendedName>
        <fullName evidence="4">Oxidative stress-responsive serine-rich protein 1</fullName>
    </recommendedName>
</protein>
<evidence type="ECO:0008006" key="4">
    <source>
        <dbReference type="Google" id="ProtNLM"/>
    </source>
</evidence>
<dbReference type="OrthoDB" id="10045817at2759"/>
<keyword evidence="3" id="KW-1185">Reference proteome</keyword>
<sequence>MNHFSRPYTFHPSLFSVQANTMDRLSSSPSGSTQFCFSAKACGDSSESTLPDESSRPVEPNRNSSSLLWTVTKRPAPVDGQSQLTIATKQTEDGDLMQSLQYEVALLDNNDSSNGGSHNRSHLTSDISVNELAAYVEHMVHIPGRMSEMAQRMYL</sequence>
<dbReference type="AlphaFoldDB" id="A0A504YFN7"/>
<evidence type="ECO:0000256" key="1">
    <source>
        <dbReference type="SAM" id="MobiDB-lite"/>
    </source>
</evidence>
<feature type="region of interest" description="Disordered" evidence="1">
    <location>
        <begin position="46"/>
        <end position="69"/>
    </location>
</feature>
<dbReference type="EMBL" id="SUNJ01009250">
    <property type="protein sequence ID" value="TPP60562.1"/>
    <property type="molecule type" value="Genomic_DNA"/>
</dbReference>
<proteinExistence type="predicted"/>
<dbReference type="Proteomes" id="UP000316759">
    <property type="component" value="Unassembled WGS sequence"/>
</dbReference>
<gene>
    <name evidence="2" type="ORF">FGIG_04297</name>
</gene>
<accession>A0A504YFN7</accession>
<organism evidence="2 3">
    <name type="scientific">Fasciola gigantica</name>
    <name type="common">Giant liver fluke</name>
    <dbReference type="NCBI Taxonomy" id="46835"/>
    <lineage>
        <taxon>Eukaryota</taxon>
        <taxon>Metazoa</taxon>
        <taxon>Spiralia</taxon>
        <taxon>Lophotrochozoa</taxon>
        <taxon>Platyhelminthes</taxon>
        <taxon>Trematoda</taxon>
        <taxon>Digenea</taxon>
        <taxon>Plagiorchiida</taxon>
        <taxon>Echinostomata</taxon>
        <taxon>Echinostomatoidea</taxon>
        <taxon>Fasciolidae</taxon>
        <taxon>Fasciola</taxon>
    </lineage>
</organism>
<comment type="caution">
    <text evidence="2">The sequence shown here is derived from an EMBL/GenBank/DDBJ whole genome shotgun (WGS) entry which is preliminary data.</text>
</comment>